<dbReference type="EMBL" id="DSMG01000084">
    <property type="protein sequence ID" value="HDX31552.1"/>
    <property type="molecule type" value="Genomic_DNA"/>
</dbReference>
<name>A0A7C1FFC6_9CHLR</name>
<keyword evidence="1" id="KW-0812">Transmembrane</keyword>
<feature type="transmembrane region" description="Helical" evidence="1">
    <location>
        <begin position="12"/>
        <end position="33"/>
    </location>
</feature>
<comment type="caution">
    <text evidence="2">The sequence shown here is derived from an EMBL/GenBank/DDBJ whole genome shotgun (WGS) entry which is preliminary data.</text>
</comment>
<keyword evidence="1" id="KW-1133">Transmembrane helix</keyword>
<reference evidence="2" key="1">
    <citation type="journal article" date="2020" name="mSystems">
        <title>Genome- and Community-Level Interaction Insights into Carbon Utilization and Element Cycling Functions of Hydrothermarchaeota in Hydrothermal Sediment.</title>
        <authorList>
            <person name="Zhou Z."/>
            <person name="Liu Y."/>
            <person name="Xu W."/>
            <person name="Pan J."/>
            <person name="Luo Z.H."/>
            <person name="Li M."/>
        </authorList>
    </citation>
    <scope>NUCLEOTIDE SEQUENCE [LARGE SCALE GENOMIC DNA]</scope>
    <source>
        <strain evidence="2">SpSt-289</strain>
    </source>
</reference>
<sequence>MDLSFWRDLSLFYLLTMQLIVTLLMAAALYFLLRAVVAMRRKATGGVHLARKYVGIAHDQGIRLADKGATPLIRMHARFAYGVAVLRALRPGQPSVSQTKEPSQ</sequence>
<accession>A0A7C1FFC6</accession>
<protein>
    <submittedName>
        <fullName evidence="2">Uncharacterized protein</fullName>
    </submittedName>
</protein>
<evidence type="ECO:0000313" key="2">
    <source>
        <dbReference type="EMBL" id="HDX31552.1"/>
    </source>
</evidence>
<keyword evidence="1" id="KW-0472">Membrane</keyword>
<gene>
    <name evidence="2" type="ORF">ENQ20_08650</name>
</gene>
<organism evidence="2">
    <name type="scientific">Caldilinea aerophila</name>
    <dbReference type="NCBI Taxonomy" id="133453"/>
    <lineage>
        <taxon>Bacteria</taxon>
        <taxon>Bacillati</taxon>
        <taxon>Chloroflexota</taxon>
        <taxon>Caldilineae</taxon>
        <taxon>Caldilineales</taxon>
        <taxon>Caldilineaceae</taxon>
        <taxon>Caldilinea</taxon>
    </lineage>
</organism>
<evidence type="ECO:0000256" key="1">
    <source>
        <dbReference type="SAM" id="Phobius"/>
    </source>
</evidence>
<proteinExistence type="predicted"/>
<dbReference type="AlphaFoldDB" id="A0A7C1FFC6"/>